<protein>
    <submittedName>
        <fullName evidence="1">Uncharacterized protein</fullName>
    </submittedName>
</protein>
<dbReference type="AlphaFoldDB" id="A0A8J6NMR5"/>
<accession>A0A8J6NMR5</accession>
<dbReference type="EMBL" id="JACNJH010000239">
    <property type="protein sequence ID" value="MBC8362972.1"/>
    <property type="molecule type" value="Genomic_DNA"/>
</dbReference>
<reference evidence="1 2" key="1">
    <citation type="submission" date="2020-08" db="EMBL/GenBank/DDBJ databases">
        <title>Bridging the membrane lipid divide: bacteria of the FCB group superphylum have the potential to synthesize archaeal ether lipids.</title>
        <authorList>
            <person name="Villanueva L."/>
            <person name="Von Meijenfeldt F.A.B."/>
            <person name="Westbye A.B."/>
            <person name="Yadav S."/>
            <person name="Hopmans E.C."/>
            <person name="Dutilh B.E."/>
            <person name="Sinninghe Damste J.S."/>
        </authorList>
    </citation>
    <scope>NUCLEOTIDE SEQUENCE [LARGE SCALE GENOMIC DNA]</scope>
    <source>
        <strain evidence="1">NIOZ-UU30</strain>
    </source>
</reference>
<gene>
    <name evidence="1" type="ORF">H8E23_16430</name>
</gene>
<comment type="caution">
    <text evidence="1">The sequence shown here is derived from an EMBL/GenBank/DDBJ whole genome shotgun (WGS) entry which is preliminary data.</text>
</comment>
<dbReference type="Proteomes" id="UP000603434">
    <property type="component" value="Unassembled WGS sequence"/>
</dbReference>
<name>A0A8J6NMR5_9BACT</name>
<organism evidence="1 2">
    <name type="scientific">Candidatus Desulfatibia profunda</name>
    <dbReference type="NCBI Taxonomy" id="2841695"/>
    <lineage>
        <taxon>Bacteria</taxon>
        <taxon>Pseudomonadati</taxon>
        <taxon>Thermodesulfobacteriota</taxon>
        <taxon>Desulfobacteria</taxon>
        <taxon>Desulfobacterales</taxon>
        <taxon>Desulfobacterales incertae sedis</taxon>
        <taxon>Candidatus Desulfatibia</taxon>
    </lineage>
</organism>
<sequence length="81" mass="9086">MKKIKKVPIQIYLEPEQKKVLDILSKTSGKSKASIIRACISKFIESLPLAKDPALNIVNLGASGKKDVSEKHDDYLRSYQQ</sequence>
<evidence type="ECO:0000313" key="1">
    <source>
        <dbReference type="EMBL" id="MBC8362972.1"/>
    </source>
</evidence>
<evidence type="ECO:0000313" key="2">
    <source>
        <dbReference type="Proteomes" id="UP000603434"/>
    </source>
</evidence>
<proteinExistence type="predicted"/>